<name>A0A9P8B0F9_9AGAR</name>
<comment type="caution">
    <text evidence="1">The sequence shown here is derived from an EMBL/GenBank/DDBJ whole genome shotgun (WGS) entry which is preliminary data.</text>
</comment>
<organism evidence="1 2">
    <name type="scientific">Guyanagaster necrorhizus</name>
    <dbReference type="NCBI Taxonomy" id="856835"/>
    <lineage>
        <taxon>Eukaryota</taxon>
        <taxon>Fungi</taxon>
        <taxon>Dikarya</taxon>
        <taxon>Basidiomycota</taxon>
        <taxon>Agaricomycotina</taxon>
        <taxon>Agaricomycetes</taxon>
        <taxon>Agaricomycetidae</taxon>
        <taxon>Agaricales</taxon>
        <taxon>Marasmiineae</taxon>
        <taxon>Physalacriaceae</taxon>
        <taxon>Guyanagaster</taxon>
    </lineage>
</organism>
<evidence type="ECO:0000313" key="1">
    <source>
        <dbReference type="EMBL" id="KAG7453052.1"/>
    </source>
</evidence>
<dbReference type="Proteomes" id="UP000812287">
    <property type="component" value="Unassembled WGS sequence"/>
</dbReference>
<dbReference type="AlphaFoldDB" id="A0A9P8B0F9"/>
<evidence type="ECO:0000313" key="2">
    <source>
        <dbReference type="Proteomes" id="UP000812287"/>
    </source>
</evidence>
<protein>
    <submittedName>
        <fullName evidence="1">Uncharacterized protein</fullName>
    </submittedName>
</protein>
<sequence>MVSILYPPLHPPDENFRYIRSFHSSCPLYGVLPQCGTSIFPLHTNLNPLGCVERGPPLWGCAGREAGVGTMRDDNVLPLDV</sequence>
<dbReference type="GeneID" id="66103198"/>
<accession>A0A9P8B0F9</accession>
<dbReference type="OrthoDB" id="2642161at2759"/>
<keyword evidence="2" id="KW-1185">Reference proteome</keyword>
<dbReference type="EMBL" id="MU250523">
    <property type="protein sequence ID" value="KAG7453052.1"/>
    <property type="molecule type" value="Genomic_DNA"/>
</dbReference>
<proteinExistence type="predicted"/>
<reference evidence="1" key="1">
    <citation type="submission" date="2020-11" db="EMBL/GenBank/DDBJ databases">
        <title>Adaptations for nitrogen fixation in a non-lichenized fungal sporocarp promotes dispersal by wood-feeding termites.</title>
        <authorList>
            <consortium name="DOE Joint Genome Institute"/>
            <person name="Koch R.A."/>
            <person name="Yoon G."/>
            <person name="Arayal U."/>
            <person name="Lail K."/>
            <person name="Amirebrahimi M."/>
            <person name="Labutti K."/>
            <person name="Lipzen A."/>
            <person name="Riley R."/>
            <person name="Barry K."/>
            <person name="Henrissat B."/>
            <person name="Grigoriev I.V."/>
            <person name="Herr J.R."/>
            <person name="Aime M.C."/>
        </authorList>
    </citation>
    <scope>NUCLEOTIDE SEQUENCE</scope>
    <source>
        <strain evidence="1">MCA 3950</strain>
    </source>
</reference>
<dbReference type="RefSeq" id="XP_043046552.1">
    <property type="nucleotide sequence ID" value="XM_043180902.1"/>
</dbReference>
<gene>
    <name evidence="1" type="ORF">BT62DRAFT_44257</name>
</gene>